<accession>A0A0D7BRV1</accession>
<keyword evidence="2" id="KW-1185">Reference proteome</keyword>
<evidence type="ECO:0000313" key="1">
    <source>
        <dbReference type="EMBL" id="KIY72975.1"/>
    </source>
</evidence>
<organism evidence="1 2">
    <name type="scientific">Cylindrobasidium torrendii FP15055 ss-10</name>
    <dbReference type="NCBI Taxonomy" id="1314674"/>
    <lineage>
        <taxon>Eukaryota</taxon>
        <taxon>Fungi</taxon>
        <taxon>Dikarya</taxon>
        <taxon>Basidiomycota</taxon>
        <taxon>Agaricomycotina</taxon>
        <taxon>Agaricomycetes</taxon>
        <taxon>Agaricomycetidae</taxon>
        <taxon>Agaricales</taxon>
        <taxon>Marasmiineae</taxon>
        <taxon>Physalacriaceae</taxon>
        <taxon>Cylindrobasidium</taxon>
    </lineage>
</organism>
<dbReference type="AlphaFoldDB" id="A0A0D7BRV1"/>
<dbReference type="EMBL" id="KN880439">
    <property type="protein sequence ID" value="KIY72975.1"/>
    <property type="molecule type" value="Genomic_DNA"/>
</dbReference>
<sequence length="107" mass="12089">MHDTAISNGKGCRRSTKNRNIRARAMQYHDSQLPNQAHAAHSCTTSTASCPAYVADKSQTAWRTRTRTPIWYWIPNGCSVFALCVPSFQSRICFYMSSLIMLLSSRL</sequence>
<gene>
    <name evidence="1" type="ORF">CYLTODRAFT_285478</name>
</gene>
<proteinExistence type="predicted"/>
<evidence type="ECO:0000313" key="2">
    <source>
        <dbReference type="Proteomes" id="UP000054007"/>
    </source>
</evidence>
<reference evidence="1 2" key="1">
    <citation type="journal article" date="2015" name="Fungal Genet. Biol.">
        <title>Evolution of novel wood decay mechanisms in Agaricales revealed by the genome sequences of Fistulina hepatica and Cylindrobasidium torrendii.</title>
        <authorList>
            <person name="Floudas D."/>
            <person name="Held B.W."/>
            <person name="Riley R."/>
            <person name="Nagy L.G."/>
            <person name="Koehler G."/>
            <person name="Ransdell A.S."/>
            <person name="Younus H."/>
            <person name="Chow J."/>
            <person name="Chiniquy J."/>
            <person name="Lipzen A."/>
            <person name="Tritt A."/>
            <person name="Sun H."/>
            <person name="Haridas S."/>
            <person name="LaButti K."/>
            <person name="Ohm R.A."/>
            <person name="Kues U."/>
            <person name="Blanchette R.A."/>
            <person name="Grigoriev I.V."/>
            <person name="Minto R.E."/>
            <person name="Hibbett D.S."/>
        </authorList>
    </citation>
    <scope>NUCLEOTIDE SEQUENCE [LARGE SCALE GENOMIC DNA]</scope>
    <source>
        <strain evidence="1 2">FP15055 ss-10</strain>
    </source>
</reference>
<dbReference type="Proteomes" id="UP000054007">
    <property type="component" value="Unassembled WGS sequence"/>
</dbReference>
<protein>
    <submittedName>
        <fullName evidence="1">Uncharacterized protein</fullName>
    </submittedName>
</protein>
<name>A0A0D7BRV1_9AGAR</name>